<keyword evidence="1" id="KW-1133">Transmembrane helix</keyword>
<protein>
    <submittedName>
        <fullName evidence="2">Uncharacterized protein</fullName>
    </submittedName>
</protein>
<feature type="transmembrane region" description="Helical" evidence="1">
    <location>
        <begin position="195"/>
        <end position="214"/>
    </location>
</feature>
<accession>K3WCV0</accession>
<dbReference type="AlphaFoldDB" id="K3WCV0"/>
<evidence type="ECO:0000313" key="2">
    <source>
        <dbReference type="EnsemblProtists" id="PYU1_T002791"/>
    </source>
</evidence>
<proteinExistence type="predicted"/>
<feature type="transmembrane region" description="Helical" evidence="1">
    <location>
        <begin position="226"/>
        <end position="248"/>
    </location>
</feature>
<evidence type="ECO:0000256" key="1">
    <source>
        <dbReference type="SAM" id="Phobius"/>
    </source>
</evidence>
<keyword evidence="3" id="KW-1185">Reference proteome</keyword>
<feature type="transmembrane region" description="Helical" evidence="1">
    <location>
        <begin position="78"/>
        <end position="98"/>
    </location>
</feature>
<dbReference type="InParanoid" id="K3WCV0"/>
<dbReference type="HOGENOM" id="CLU_010354_5_0_1"/>
<dbReference type="VEuPathDB" id="FungiDB:PYU1_G002788"/>
<feature type="transmembrane region" description="Helical" evidence="1">
    <location>
        <begin position="23"/>
        <end position="42"/>
    </location>
</feature>
<reference evidence="2" key="3">
    <citation type="submission" date="2015-02" db="UniProtKB">
        <authorList>
            <consortium name="EnsemblProtists"/>
        </authorList>
    </citation>
    <scope>IDENTIFICATION</scope>
    <source>
        <strain evidence="2">DAOM BR144</strain>
    </source>
</reference>
<dbReference type="EMBL" id="GL376628">
    <property type="status" value="NOT_ANNOTATED_CDS"/>
    <property type="molecule type" value="Genomic_DNA"/>
</dbReference>
<dbReference type="Proteomes" id="UP000019132">
    <property type="component" value="Unassembled WGS sequence"/>
</dbReference>
<dbReference type="eggNOG" id="ENOG502SH7P">
    <property type="taxonomic scope" value="Eukaryota"/>
</dbReference>
<name>K3WCV0_GLOUD</name>
<reference evidence="3" key="1">
    <citation type="journal article" date="2010" name="Genome Biol.">
        <title>Genome sequence of the necrotrophic plant pathogen Pythium ultimum reveals original pathogenicity mechanisms and effector repertoire.</title>
        <authorList>
            <person name="Levesque C.A."/>
            <person name="Brouwer H."/>
            <person name="Cano L."/>
            <person name="Hamilton J.P."/>
            <person name="Holt C."/>
            <person name="Huitema E."/>
            <person name="Raffaele S."/>
            <person name="Robideau G.P."/>
            <person name="Thines M."/>
            <person name="Win J."/>
            <person name="Zerillo M.M."/>
            <person name="Beakes G.W."/>
            <person name="Boore J.L."/>
            <person name="Busam D."/>
            <person name="Dumas B."/>
            <person name="Ferriera S."/>
            <person name="Fuerstenberg S.I."/>
            <person name="Gachon C.M."/>
            <person name="Gaulin E."/>
            <person name="Govers F."/>
            <person name="Grenville-Briggs L."/>
            <person name="Horner N."/>
            <person name="Hostetler J."/>
            <person name="Jiang R.H."/>
            <person name="Johnson J."/>
            <person name="Krajaejun T."/>
            <person name="Lin H."/>
            <person name="Meijer H.J."/>
            <person name="Moore B."/>
            <person name="Morris P."/>
            <person name="Phuntmart V."/>
            <person name="Puiu D."/>
            <person name="Shetty J."/>
            <person name="Stajich J.E."/>
            <person name="Tripathy S."/>
            <person name="Wawra S."/>
            <person name="van West P."/>
            <person name="Whitty B.R."/>
            <person name="Coutinho P.M."/>
            <person name="Henrissat B."/>
            <person name="Martin F."/>
            <person name="Thomas P.D."/>
            <person name="Tyler B.M."/>
            <person name="De Vries R.P."/>
            <person name="Kamoun S."/>
            <person name="Yandell M."/>
            <person name="Tisserat N."/>
            <person name="Buell C.R."/>
        </authorList>
    </citation>
    <scope>NUCLEOTIDE SEQUENCE</scope>
    <source>
        <strain evidence="3">DAOM:BR144</strain>
    </source>
</reference>
<dbReference type="OMA" id="LPRIWIN"/>
<dbReference type="EnsemblProtists" id="PYU1_T002791">
    <property type="protein sequence ID" value="PYU1_T002791"/>
    <property type="gene ID" value="PYU1_G002788"/>
</dbReference>
<dbReference type="STRING" id="431595.K3WCV0"/>
<reference evidence="3" key="2">
    <citation type="submission" date="2010-04" db="EMBL/GenBank/DDBJ databases">
        <authorList>
            <person name="Buell R."/>
            <person name="Hamilton J."/>
            <person name="Hostetler J."/>
        </authorList>
    </citation>
    <scope>NUCLEOTIDE SEQUENCE [LARGE SCALE GENOMIC DNA]</scope>
    <source>
        <strain evidence="3">DAOM:BR144</strain>
    </source>
</reference>
<evidence type="ECO:0000313" key="3">
    <source>
        <dbReference type="Proteomes" id="UP000019132"/>
    </source>
</evidence>
<sequence length="336" mass="38445">MSHAIVSGSSNASSYAYFSRPMYHLWWVGILVLHCIGAAYYIAAAFAYWYLSGTYLDSCLAFYSLGLPSKYHHMMGRVHAFMGTLHCGLLLWMLTWSIRRRAFVFGFAGTLRSERRNVRELAESLKKQKQTSLNALWHVSKQIYNATLGRRGLFGVENPWFDVLLVLREIVETALQTDQAYRMSRFLPRIWINRFYVGLLVLNCWSTALIHHLYHDSPSRRRVLSILCDCILDTATTIAIPALLVLSYAKDYDFSLKGFDSGKWTDDIWFVNVLNEFQMILVVSWADLATRMVFSFGMISSMNGMKNLVRPCVKRTQVQTTMMTTAAPGSRPSSTM</sequence>
<keyword evidence="1" id="KW-0812">Transmembrane</keyword>
<organism evidence="2 3">
    <name type="scientific">Globisporangium ultimum (strain ATCC 200006 / CBS 805.95 / DAOM BR144)</name>
    <name type="common">Pythium ultimum</name>
    <dbReference type="NCBI Taxonomy" id="431595"/>
    <lineage>
        <taxon>Eukaryota</taxon>
        <taxon>Sar</taxon>
        <taxon>Stramenopiles</taxon>
        <taxon>Oomycota</taxon>
        <taxon>Peronosporomycetes</taxon>
        <taxon>Pythiales</taxon>
        <taxon>Pythiaceae</taxon>
        <taxon>Globisporangium</taxon>
    </lineage>
</organism>
<keyword evidence="1" id="KW-0472">Membrane</keyword>